<dbReference type="InterPro" id="IPR024864">
    <property type="entry name" value="Nup54/Nup57/Nup44"/>
</dbReference>
<dbReference type="GO" id="GO:0044613">
    <property type="term" value="C:nuclear pore central transport channel"/>
    <property type="evidence" value="ECO:0007669"/>
    <property type="project" value="TreeGrafter"/>
</dbReference>
<dbReference type="GeneID" id="17351670"/>
<dbReference type="eggNOG" id="KOG3091">
    <property type="taxonomic scope" value="Eukaryota"/>
</dbReference>
<keyword evidence="7" id="KW-1185">Reference proteome</keyword>
<dbReference type="RefSeq" id="XP_005844385.1">
    <property type="nucleotide sequence ID" value="XM_005844323.1"/>
</dbReference>
<evidence type="ECO:0000313" key="7">
    <source>
        <dbReference type="Proteomes" id="UP000008141"/>
    </source>
</evidence>
<dbReference type="GO" id="GO:0006999">
    <property type="term" value="P:nuclear pore organization"/>
    <property type="evidence" value="ECO:0007669"/>
    <property type="project" value="TreeGrafter"/>
</dbReference>
<name>E1ZPM5_CHLVA</name>
<dbReference type="PANTHER" id="PTHR13000:SF0">
    <property type="entry name" value="NUCLEOPORIN P54"/>
    <property type="match status" value="1"/>
</dbReference>
<dbReference type="Pfam" id="PF13874">
    <property type="entry name" value="Nup54"/>
    <property type="match status" value="1"/>
</dbReference>
<dbReference type="InterPro" id="IPR025712">
    <property type="entry name" value="Nup54_alpha-helical_dom"/>
</dbReference>
<evidence type="ECO:0000256" key="4">
    <source>
        <dbReference type="SAM" id="MobiDB-lite"/>
    </source>
</evidence>
<dbReference type="OMA" id="NVMKRDT"/>
<evidence type="ECO:0000256" key="3">
    <source>
        <dbReference type="ARBA" id="ARBA00023242"/>
    </source>
</evidence>
<feature type="region of interest" description="Disordered" evidence="4">
    <location>
        <begin position="142"/>
        <end position="166"/>
    </location>
</feature>
<dbReference type="FunCoup" id="E1ZPM5">
    <property type="interactions" value="381"/>
</dbReference>
<dbReference type="GO" id="GO:0017056">
    <property type="term" value="F:structural constituent of nuclear pore"/>
    <property type="evidence" value="ECO:0007669"/>
    <property type="project" value="TreeGrafter"/>
</dbReference>
<evidence type="ECO:0000256" key="2">
    <source>
        <dbReference type="ARBA" id="ARBA00022448"/>
    </source>
</evidence>
<keyword evidence="3" id="KW-0539">Nucleus</keyword>
<dbReference type="PANTHER" id="PTHR13000">
    <property type="entry name" value="NUCLEOPORIN P54"/>
    <property type="match status" value="1"/>
</dbReference>
<sequence length="433" mass="43673">MAGFGQTPGGGFSFSSTPAFGASASAAANLPKAASTPLFGATPAATPTFGAASTPAFGAASTPAFGAASTPSLFGAPTAAASPFSFSTSQPAQTAPSLFGSAPAATAPSLFGASPAATTAPSLFGAAPAAAAASPFGGVGGLWGTAQPPQQAQQQPGAAAALGFAGAAPPPAPDLSAIRELESIKDSYVAGAGNPRYRFQHLLLNVVDNPAARVKPAGVDELAWREALQRAGGADNPEHLWPVLAHGFKDLLARKAAQDAAIKEHGERLEGLSQLAAQLASRQQAVLREQLEAVQRRHVRLCHQLLRVLRHVDALEGRFAQAVGYRGASPRDLLPRLSAQLREIEAGLAPSAANGGGLQGMVAALAAAARLRAGAPGGGAVAELEARVDPAALDQMFGILSQYTEAVGKLGEVLGRDERHVGMLEYAAGEGLD</sequence>
<evidence type="ECO:0000259" key="5">
    <source>
        <dbReference type="Pfam" id="PF13874"/>
    </source>
</evidence>
<dbReference type="GO" id="GO:0036228">
    <property type="term" value="P:protein localization to nuclear inner membrane"/>
    <property type="evidence" value="ECO:0007669"/>
    <property type="project" value="TreeGrafter"/>
</dbReference>
<dbReference type="EMBL" id="GL433857">
    <property type="protein sequence ID" value="EFN52283.1"/>
    <property type="molecule type" value="Genomic_DNA"/>
</dbReference>
<dbReference type="KEGG" id="cvr:CHLNCDRAFT_139025"/>
<gene>
    <name evidence="6" type="ORF">CHLNCDRAFT_139025</name>
</gene>
<protein>
    <recommendedName>
        <fullName evidence="5">Nucleoporin Nup54 alpha-helical domain-containing protein</fullName>
    </recommendedName>
</protein>
<accession>E1ZPM5</accession>
<proteinExistence type="predicted"/>
<dbReference type="Proteomes" id="UP000008141">
    <property type="component" value="Unassembled WGS sequence"/>
</dbReference>
<dbReference type="STRING" id="554065.E1ZPM5"/>
<feature type="domain" description="Nucleoporin Nup54 alpha-helical" evidence="5">
    <location>
        <begin position="215"/>
        <end position="318"/>
    </location>
</feature>
<dbReference type="OrthoDB" id="6162375at2759"/>
<comment type="subcellular location">
    <subcellularLocation>
        <location evidence="1">Nucleus</location>
    </subcellularLocation>
</comment>
<dbReference type="GO" id="GO:0006607">
    <property type="term" value="P:NLS-bearing protein import into nucleus"/>
    <property type="evidence" value="ECO:0007669"/>
    <property type="project" value="TreeGrafter"/>
</dbReference>
<feature type="compositionally biased region" description="Low complexity" evidence="4">
    <location>
        <begin position="146"/>
        <end position="166"/>
    </location>
</feature>
<reference evidence="6 7" key="1">
    <citation type="journal article" date="2010" name="Plant Cell">
        <title>The Chlorella variabilis NC64A genome reveals adaptation to photosymbiosis, coevolution with viruses, and cryptic sex.</title>
        <authorList>
            <person name="Blanc G."/>
            <person name="Duncan G."/>
            <person name="Agarkova I."/>
            <person name="Borodovsky M."/>
            <person name="Gurnon J."/>
            <person name="Kuo A."/>
            <person name="Lindquist E."/>
            <person name="Lucas S."/>
            <person name="Pangilinan J."/>
            <person name="Polle J."/>
            <person name="Salamov A."/>
            <person name="Terry A."/>
            <person name="Yamada T."/>
            <person name="Dunigan D.D."/>
            <person name="Grigoriev I.V."/>
            <person name="Claverie J.M."/>
            <person name="Van Etten J.L."/>
        </authorList>
    </citation>
    <scope>NUCLEOTIDE SEQUENCE [LARGE SCALE GENOMIC DNA]</scope>
    <source>
        <strain evidence="6 7">NC64A</strain>
    </source>
</reference>
<dbReference type="InParanoid" id="E1ZPM5"/>
<evidence type="ECO:0000313" key="6">
    <source>
        <dbReference type="EMBL" id="EFN52283.1"/>
    </source>
</evidence>
<dbReference type="AlphaFoldDB" id="E1ZPM5"/>
<keyword evidence="2" id="KW-0813">Transport</keyword>
<organism evidence="7">
    <name type="scientific">Chlorella variabilis</name>
    <name type="common">Green alga</name>
    <dbReference type="NCBI Taxonomy" id="554065"/>
    <lineage>
        <taxon>Eukaryota</taxon>
        <taxon>Viridiplantae</taxon>
        <taxon>Chlorophyta</taxon>
        <taxon>core chlorophytes</taxon>
        <taxon>Trebouxiophyceae</taxon>
        <taxon>Chlorellales</taxon>
        <taxon>Chlorellaceae</taxon>
        <taxon>Chlorella clade</taxon>
        <taxon>Chlorella</taxon>
    </lineage>
</organism>
<evidence type="ECO:0000256" key="1">
    <source>
        <dbReference type="ARBA" id="ARBA00004123"/>
    </source>
</evidence>